<evidence type="ECO:0000313" key="10">
    <source>
        <dbReference type="Proteomes" id="UP000290218"/>
    </source>
</evidence>
<dbReference type="InterPro" id="IPR011006">
    <property type="entry name" value="CheY-like_superfamily"/>
</dbReference>
<dbReference type="PROSITE" id="PS50109">
    <property type="entry name" value="HIS_KIN"/>
    <property type="match status" value="1"/>
</dbReference>
<dbReference type="InterPro" id="IPR001789">
    <property type="entry name" value="Sig_transdc_resp-reg_receiver"/>
</dbReference>
<dbReference type="Pfam" id="PF00512">
    <property type="entry name" value="HisKA"/>
    <property type="match status" value="1"/>
</dbReference>
<dbReference type="InterPro" id="IPR001638">
    <property type="entry name" value="Solute-binding_3/MltF_N"/>
</dbReference>
<keyword evidence="10" id="KW-1185">Reference proteome</keyword>
<dbReference type="PRINTS" id="PR00344">
    <property type="entry name" value="BCTRLSENSOR"/>
</dbReference>
<evidence type="ECO:0000256" key="5">
    <source>
        <dbReference type="SAM" id="Phobius"/>
    </source>
</evidence>
<dbReference type="AlphaFoldDB" id="A0A4Q1C4M7"/>
<sequence>MIYPKQPYYRVLFACLLLAGAGAMGGAEPPGESRVLRVGVLTDNYPYSFRDSDGKVKGFAYDVVDGVVEVMGLKVERIEGNTQQIYARFERGELDILQSLAQMPEREAVADFSVPYLNMVGTIFVHKDDQRVLRVEDLRGRRVGVHRSSLGEMLLRQSGLGDSIVYVESVQAALEQVNNGQIDATLASRLTGLSLARREGWKNIKALQIEVPGYDVRYCVAVREGDHRLLAQVNEGLAILVRTGRFDEYYRKWFSHVEPSRYTLEQVLMAVAVGLALALLVVLWAAARQRRLRRQIARQAAELRAGEERYRSLFEGTPDGLLVLETAATSGAVVVVQANPSARRLLQTGSGPAPGARLHHVLSADATLADRLTAASRQGEATEFEHEKPGAAGWWRVSVSPLGSRFLVSLRDISEQTQARLRLQRQEERMRHSQKIEAIGTLAGGIAHDFNNLLTAIIGNTQLSLMNLPPDHPEVASLEQVLKAGRRAQQLVKQILTFSRRSEASRQAVKISPLIEEVMGFLRAVARGTVEFAHRTGPVDTEILADPAQVHQVLMNIGTNALQAMRGTQGRLLFTEEEVVLEAGTPLQPDLKPGRYLRIGVADTGPGMSREVVDRIFEPFFTTKPMGEGTGLGLSVVHGIMQQHDGAVTVTSELGRGTLFQLYFPLATARPAPAATETRPAAVQLGQGQSILLVDDDASIVETVRKVLQRLGYTVSAHLRAEDALAEFEAAPDRFALVLSDLTMPGVNGLQLAARVRARRPRSPLVLVSGYWPESDLAEARRLQVSATLHKPLSYESIGRIVADHVARA</sequence>
<dbReference type="SUPFAM" id="SSF55785">
    <property type="entry name" value="PYP-like sensor domain (PAS domain)"/>
    <property type="match status" value="1"/>
</dbReference>
<evidence type="ECO:0000256" key="4">
    <source>
        <dbReference type="PROSITE-ProRule" id="PRU00169"/>
    </source>
</evidence>
<feature type="modified residue" description="4-aspartylphosphate" evidence="4">
    <location>
        <position position="741"/>
    </location>
</feature>
<dbReference type="SMART" id="SM00062">
    <property type="entry name" value="PBPb"/>
    <property type="match status" value="1"/>
</dbReference>
<dbReference type="Pfam" id="PF02518">
    <property type="entry name" value="HATPase_c"/>
    <property type="match status" value="1"/>
</dbReference>
<dbReference type="SMART" id="SM00388">
    <property type="entry name" value="HisKA"/>
    <property type="match status" value="1"/>
</dbReference>
<keyword evidence="5" id="KW-0472">Membrane</keyword>
<dbReference type="InterPro" id="IPR004358">
    <property type="entry name" value="Sig_transdc_His_kin-like_C"/>
</dbReference>
<comment type="caution">
    <text evidence="9">The sequence shown here is derived from an EMBL/GenBank/DDBJ whole genome shotgun (WGS) entry which is preliminary data.</text>
</comment>
<dbReference type="SUPFAM" id="SSF47384">
    <property type="entry name" value="Homodimeric domain of signal transducing histidine kinase"/>
    <property type="match status" value="1"/>
</dbReference>
<dbReference type="Pfam" id="PF13188">
    <property type="entry name" value="PAS_8"/>
    <property type="match status" value="1"/>
</dbReference>
<name>A0A4Q1C4M7_9BACT</name>
<gene>
    <name evidence="9" type="ORF">ESB00_16795</name>
</gene>
<dbReference type="SMART" id="SM00387">
    <property type="entry name" value="HATPase_c"/>
    <property type="match status" value="1"/>
</dbReference>
<dbReference type="RefSeq" id="WP_129048942.1">
    <property type="nucleotide sequence ID" value="NZ_SDHX01000002.1"/>
</dbReference>
<dbReference type="Pfam" id="PF00497">
    <property type="entry name" value="SBP_bac_3"/>
    <property type="match status" value="1"/>
</dbReference>
<dbReference type="InterPro" id="IPR036097">
    <property type="entry name" value="HisK_dim/P_sf"/>
</dbReference>
<evidence type="ECO:0000256" key="6">
    <source>
        <dbReference type="SAM" id="SignalP"/>
    </source>
</evidence>
<dbReference type="InterPro" id="IPR035965">
    <property type="entry name" value="PAS-like_dom_sf"/>
</dbReference>
<feature type="signal peptide" evidence="6">
    <location>
        <begin position="1"/>
        <end position="26"/>
    </location>
</feature>
<dbReference type="SMART" id="SM00448">
    <property type="entry name" value="REC"/>
    <property type="match status" value="1"/>
</dbReference>
<dbReference type="Gene3D" id="3.40.190.10">
    <property type="entry name" value="Periplasmic binding protein-like II"/>
    <property type="match status" value="2"/>
</dbReference>
<keyword evidence="5" id="KW-0812">Transmembrane</keyword>
<dbReference type="Proteomes" id="UP000290218">
    <property type="component" value="Unassembled WGS sequence"/>
</dbReference>
<dbReference type="PROSITE" id="PS50110">
    <property type="entry name" value="RESPONSE_REGULATORY"/>
    <property type="match status" value="1"/>
</dbReference>
<keyword evidence="5" id="KW-1133">Transmembrane helix</keyword>
<keyword evidence="6" id="KW-0732">Signal</keyword>
<dbReference type="InterPro" id="IPR000014">
    <property type="entry name" value="PAS"/>
</dbReference>
<dbReference type="Gene3D" id="1.10.287.130">
    <property type="match status" value="1"/>
</dbReference>
<proteinExistence type="predicted"/>
<feature type="domain" description="Histidine kinase" evidence="7">
    <location>
        <begin position="445"/>
        <end position="668"/>
    </location>
</feature>
<dbReference type="PANTHER" id="PTHR43065">
    <property type="entry name" value="SENSOR HISTIDINE KINASE"/>
    <property type="match status" value="1"/>
</dbReference>
<protein>
    <recommendedName>
        <fullName evidence="2">histidine kinase</fullName>
        <ecNumber evidence="2">2.7.13.3</ecNumber>
    </recommendedName>
</protein>
<dbReference type="InterPro" id="IPR003661">
    <property type="entry name" value="HisK_dim/P_dom"/>
</dbReference>
<dbReference type="EMBL" id="SDHX01000002">
    <property type="protein sequence ID" value="RXK53352.1"/>
    <property type="molecule type" value="Genomic_DNA"/>
</dbReference>
<evidence type="ECO:0000256" key="1">
    <source>
        <dbReference type="ARBA" id="ARBA00000085"/>
    </source>
</evidence>
<dbReference type="CDD" id="cd00082">
    <property type="entry name" value="HisKA"/>
    <property type="match status" value="1"/>
</dbReference>
<accession>A0A4Q1C4M7</accession>
<dbReference type="CDD" id="cd13704">
    <property type="entry name" value="PBP2_HisK"/>
    <property type="match status" value="1"/>
</dbReference>
<dbReference type="Gene3D" id="3.40.50.2300">
    <property type="match status" value="1"/>
</dbReference>
<dbReference type="InterPro" id="IPR036890">
    <property type="entry name" value="HATPase_C_sf"/>
</dbReference>
<dbReference type="SUPFAM" id="SSF52172">
    <property type="entry name" value="CheY-like"/>
    <property type="match status" value="1"/>
</dbReference>
<keyword evidence="3 4" id="KW-0597">Phosphoprotein</keyword>
<dbReference type="InterPro" id="IPR005467">
    <property type="entry name" value="His_kinase_dom"/>
</dbReference>
<evidence type="ECO:0000256" key="3">
    <source>
        <dbReference type="ARBA" id="ARBA00022553"/>
    </source>
</evidence>
<dbReference type="Gene3D" id="3.30.450.20">
    <property type="entry name" value="PAS domain"/>
    <property type="match status" value="1"/>
</dbReference>
<dbReference type="SUPFAM" id="SSF55874">
    <property type="entry name" value="ATPase domain of HSP90 chaperone/DNA topoisomerase II/histidine kinase"/>
    <property type="match status" value="1"/>
</dbReference>
<dbReference type="GO" id="GO:0000155">
    <property type="term" value="F:phosphorelay sensor kinase activity"/>
    <property type="evidence" value="ECO:0007669"/>
    <property type="project" value="InterPro"/>
</dbReference>
<feature type="domain" description="Response regulatory" evidence="8">
    <location>
        <begin position="690"/>
        <end position="806"/>
    </location>
</feature>
<feature type="chain" id="PRO_5020881386" description="histidine kinase" evidence="6">
    <location>
        <begin position="27"/>
        <end position="809"/>
    </location>
</feature>
<evidence type="ECO:0000256" key="2">
    <source>
        <dbReference type="ARBA" id="ARBA00012438"/>
    </source>
</evidence>
<evidence type="ECO:0000259" key="8">
    <source>
        <dbReference type="PROSITE" id="PS50110"/>
    </source>
</evidence>
<dbReference type="Gene3D" id="3.30.565.10">
    <property type="entry name" value="Histidine kinase-like ATPase, C-terminal domain"/>
    <property type="match status" value="1"/>
</dbReference>
<dbReference type="SUPFAM" id="SSF53850">
    <property type="entry name" value="Periplasmic binding protein-like II"/>
    <property type="match status" value="1"/>
</dbReference>
<dbReference type="PANTHER" id="PTHR43065:SF42">
    <property type="entry name" value="TWO-COMPONENT SENSOR PPRA"/>
    <property type="match status" value="1"/>
</dbReference>
<evidence type="ECO:0000313" key="9">
    <source>
        <dbReference type="EMBL" id="RXK53352.1"/>
    </source>
</evidence>
<feature type="transmembrane region" description="Helical" evidence="5">
    <location>
        <begin position="267"/>
        <end position="287"/>
    </location>
</feature>
<reference evidence="9 10" key="1">
    <citation type="submission" date="2019-01" db="EMBL/GenBank/DDBJ databases">
        <title>Lacunisphaera sp. strain TWA-58.</title>
        <authorList>
            <person name="Chen W.-M."/>
        </authorList>
    </citation>
    <scope>NUCLEOTIDE SEQUENCE [LARGE SCALE GENOMIC DNA]</scope>
    <source>
        <strain evidence="9 10">TWA-58</strain>
    </source>
</reference>
<dbReference type="Pfam" id="PF00072">
    <property type="entry name" value="Response_reg"/>
    <property type="match status" value="1"/>
</dbReference>
<dbReference type="CDD" id="cd00156">
    <property type="entry name" value="REC"/>
    <property type="match status" value="1"/>
</dbReference>
<organism evidence="9 10">
    <name type="scientific">Oleiharenicola lentus</name>
    <dbReference type="NCBI Taxonomy" id="2508720"/>
    <lineage>
        <taxon>Bacteria</taxon>
        <taxon>Pseudomonadati</taxon>
        <taxon>Verrucomicrobiota</taxon>
        <taxon>Opitutia</taxon>
        <taxon>Opitutales</taxon>
        <taxon>Opitutaceae</taxon>
        <taxon>Oleiharenicola</taxon>
    </lineage>
</organism>
<dbReference type="OrthoDB" id="184212at2"/>
<comment type="catalytic activity">
    <reaction evidence="1">
        <text>ATP + protein L-histidine = ADP + protein N-phospho-L-histidine.</text>
        <dbReference type="EC" id="2.7.13.3"/>
    </reaction>
</comment>
<dbReference type="EC" id="2.7.13.3" evidence="2"/>
<evidence type="ECO:0000259" key="7">
    <source>
        <dbReference type="PROSITE" id="PS50109"/>
    </source>
</evidence>
<dbReference type="InterPro" id="IPR003594">
    <property type="entry name" value="HATPase_dom"/>
</dbReference>